<evidence type="ECO:0000256" key="1">
    <source>
        <dbReference type="SAM" id="Coils"/>
    </source>
</evidence>
<dbReference type="Proteomes" id="UP000001062">
    <property type="component" value="Chromosome"/>
</dbReference>
<keyword evidence="1" id="KW-0175">Coiled coil</keyword>
<proteinExistence type="predicted"/>
<sequence length="234" mass="26488">MKKIYFIPAVCTVFIGIHILTDYKIDQYVIALTLIGLIPWAPKWLESVKFGDFEAKFRKIKEELDATKQEVSLLKHRYSELEDDYLNECKKFDPDASPQVLNKLATSLKGKAKGLSSVDFLFRDLNLNSPQHIAFGAACAMQVRPAFHALDAVTNLLSALAKKPDINGYRLKTIYRLLMAIDEVVRLNEKNQDVELVSKKQSESIKKMTVLVVDNPQCRNDDTAKLASKIAEKL</sequence>
<dbReference type="KEGG" id="mme:Marme_3745"/>
<accession>F2JWT8</accession>
<gene>
    <name evidence="2" type="ordered locus">Marme_3745</name>
</gene>
<organism evidence="2 3">
    <name type="scientific">Marinomonas mediterranea (strain ATCC 700492 / JCM 21426 / NBRC 103028 / MMB-1)</name>
    <dbReference type="NCBI Taxonomy" id="717774"/>
    <lineage>
        <taxon>Bacteria</taxon>
        <taxon>Pseudomonadati</taxon>
        <taxon>Pseudomonadota</taxon>
        <taxon>Gammaproteobacteria</taxon>
        <taxon>Oceanospirillales</taxon>
        <taxon>Oceanospirillaceae</taxon>
        <taxon>Marinomonas</taxon>
    </lineage>
</organism>
<keyword evidence="3" id="KW-1185">Reference proteome</keyword>
<name>F2JWT8_MARM1</name>
<feature type="coiled-coil region" evidence="1">
    <location>
        <begin position="50"/>
        <end position="84"/>
    </location>
</feature>
<dbReference type="HOGENOM" id="CLU_1183900_0_0_6"/>
<dbReference type="AlphaFoldDB" id="F2JWT8"/>
<evidence type="ECO:0000313" key="2">
    <source>
        <dbReference type="EMBL" id="ADZ92955.1"/>
    </source>
</evidence>
<reference evidence="2 3" key="1">
    <citation type="journal article" date="2012" name="Stand. Genomic Sci.">
        <title>Complete genome sequence of the melanogenic marine bacterium Marinomonas mediterranea type strain (MMB-1(T)).</title>
        <authorList>
            <person name="Lucas-Elio P."/>
            <person name="Goodwin L."/>
            <person name="Woyke T."/>
            <person name="Pitluck S."/>
            <person name="Nolan M."/>
            <person name="Kyrpides N.C."/>
            <person name="Detter J.C."/>
            <person name="Copeland A."/>
            <person name="Teshima H."/>
            <person name="Bruce D."/>
            <person name="Detter C."/>
            <person name="Tapia R."/>
            <person name="Han S."/>
            <person name="Land M.L."/>
            <person name="Ivanova N."/>
            <person name="Mikhailova N."/>
            <person name="Johnston A.W."/>
            <person name="Sanchez-Amat A."/>
        </authorList>
    </citation>
    <scope>NUCLEOTIDE SEQUENCE [LARGE SCALE GENOMIC DNA]</scope>
    <source>
        <strain evidence="3">ATCC 700492 / JCM 21426 / NBRC 103028 / MMB-1</strain>
    </source>
</reference>
<protein>
    <submittedName>
        <fullName evidence="2">Uncharacterized protein</fullName>
    </submittedName>
</protein>
<dbReference type="eggNOG" id="ENOG50312MK">
    <property type="taxonomic scope" value="Bacteria"/>
</dbReference>
<dbReference type="STRING" id="717774.Marme_3745"/>
<dbReference type="EMBL" id="CP002583">
    <property type="protein sequence ID" value="ADZ92955.1"/>
    <property type="molecule type" value="Genomic_DNA"/>
</dbReference>
<dbReference type="PATRIC" id="fig|717774.3.peg.3859"/>
<dbReference type="RefSeq" id="WP_013662857.1">
    <property type="nucleotide sequence ID" value="NC_015276.1"/>
</dbReference>
<evidence type="ECO:0000313" key="3">
    <source>
        <dbReference type="Proteomes" id="UP000001062"/>
    </source>
</evidence>